<protein>
    <submittedName>
        <fullName evidence="1">Uncharacterized protein</fullName>
    </submittedName>
</protein>
<dbReference type="AlphaFoldDB" id="A0A4S4NNP1"/>
<reference evidence="1 2" key="1">
    <citation type="submission" date="2019-04" db="EMBL/GenBank/DDBJ databases">
        <title>Lewinella litorea sp. nov., isolated from a marine sand.</title>
        <authorList>
            <person name="Yoon J.-H."/>
        </authorList>
    </citation>
    <scope>NUCLEOTIDE SEQUENCE [LARGE SCALE GENOMIC DNA]</scope>
    <source>
        <strain evidence="1 2">HSMS-39</strain>
    </source>
</reference>
<organism evidence="1 2">
    <name type="scientific">Neolewinella litorea</name>
    <dbReference type="NCBI Taxonomy" id="2562452"/>
    <lineage>
        <taxon>Bacteria</taxon>
        <taxon>Pseudomonadati</taxon>
        <taxon>Bacteroidota</taxon>
        <taxon>Saprospiria</taxon>
        <taxon>Saprospirales</taxon>
        <taxon>Lewinellaceae</taxon>
        <taxon>Neolewinella</taxon>
    </lineage>
</organism>
<comment type="caution">
    <text evidence="1">The sequence shown here is derived from an EMBL/GenBank/DDBJ whole genome shotgun (WGS) entry which is preliminary data.</text>
</comment>
<dbReference type="OrthoDB" id="1492993at2"/>
<accession>A0A4S4NNP1</accession>
<evidence type="ECO:0000313" key="1">
    <source>
        <dbReference type="EMBL" id="THH40645.1"/>
    </source>
</evidence>
<proteinExistence type="predicted"/>
<name>A0A4S4NNP1_9BACT</name>
<evidence type="ECO:0000313" key="2">
    <source>
        <dbReference type="Proteomes" id="UP000308528"/>
    </source>
</evidence>
<dbReference type="Proteomes" id="UP000308528">
    <property type="component" value="Unassembled WGS sequence"/>
</dbReference>
<keyword evidence="2" id="KW-1185">Reference proteome</keyword>
<dbReference type="EMBL" id="SRSF01000002">
    <property type="protein sequence ID" value="THH40645.1"/>
    <property type="molecule type" value="Genomic_DNA"/>
</dbReference>
<gene>
    <name evidence="1" type="ORF">E4021_07910</name>
</gene>
<sequence>MAIQETRILKEQQSLMVAQQSASVLPYVTSNKRFELRRDTAVRVTYNVVNTGVGPALLSNLTITLDGEAVRADSLATVIQRTHPAMAATQVLSNTMVEGILPVDADVGLFTLEFDLRRTDFGAVTRFMDHVRVDICYCSVYGNCWTYHPDGWNQRTEDCRPPIQIE</sequence>